<keyword evidence="2 4" id="KW-0547">Nucleotide-binding</keyword>
<dbReference type="Proteomes" id="UP000322244">
    <property type="component" value="Unassembled WGS sequence"/>
</dbReference>
<dbReference type="SUPFAM" id="SSF100950">
    <property type="entry name" value="NagB/RpiA/CoA transferase-like"/>
    <property type="match status" value="1"/>
</dbReference>
<dbReference type="EC" id="6.3.3.2" evidence="5"/>
<organism evidence="6 7">
    <name type="scientific">Antrihabitans cavernicola</name>
    <dbReference type="NCBI Taxonomy" id="2495913"/>
    <lineage>
        <taxon>Bacteria</taxon>
        <taxon>Bacillati</taxon>
        <taxon>Actinomycetota</taxon>
        <taxon>Actinomycetes</taxon>
        <taxon>Mycobacteriales</taxon>
        <taxon>Nocardiaceae</taxon>
        <taxon>Antrihabitans</taxon>
    </lineage>
</organism>
<evidence type="ECO:0000313" key="6">
    <source>
        <dbReference type="EMBL" id="KAA0024316.1"/>
    </source>
</evidence>
<dbReference type="PIRSF" id="PIRSF006806">
    <property type="entry name" value="FTHF_cligase"/>
    <property type="match status" value="1"/>
</dbReference>
<dbReference type="PANTHER" id="PTHR23407:SF1">
    <property type="entry name" value="5-FORMYLTETRAHYDROFOLATE CYCLO-LIGASE"/>
    <property type="match status" value="1"/>
</dbReference>
<dbReference type="InterPro" id="IPR002698">
    <property type="entry name" value="FTHF_cligase"/>
</dbReference>
<sequence length="190" mass="20328">MQRMSKQEWRRHILAARSTVSAAEHAADAHELGVAARDLVTPGSTVCAYMPIGTEPGSPQLLELLIQAGARVLLPIARDPGPLSWAEFTATDNLIPARFGLREPDGPVFAPAEIRTAANVLVPALAVDRRGVRLGRGAGFYDRTLSLADPETRLIAVVRDTELVAELPEEAHDARMGWSLTPRGGLAALG</sequence>
<proteinExistence type="inferred from homology"/>
<keyword evidence="5" id="KW-0460">Magnesium</keyword>
<name>A0A5A7SEN8_9NOCA</name>
<evidence type="ECO:0000256" key="1">
    <source>
        <dbReference type="ARBA" id="ARBA00010638"/>
    </source>
</evidence>
<dbReference type="EMBL" id="VLNY01000002">
    <property type="protein sequence ID" value="KAA0024316.1"/>
    <property type="molecule type" value="Genomic_DNA"/>
</dbReference>
<dbReference type="GO" id="GO:0030272">
    <property type="term" value="F:5-formyltetrahydrofolate cyclo-ligase activity"/>
    <property type="evidence" value="ECO:0007669"/>
    <property type="project" value="UniProtKB-EC"/>
</dbReference>
<reference evidence="6 7" key="1">
    <citation type="submission" date="2019-07" db="EMBL/GenBank/DDBJ databases">
        <title>Rhodococcus cavernicolus sp. nov., isolated from a cave.</title>
        <authorList>
            <person name="Lee S.D."/>
        </authorList>
    </citation>
    <scope>NUCLEOTIDE SEQUENCE [LARGE SCALE GENOMIC DNA]</scope>
    <source>
        <strain evidence="6 7">C1-24</strain>
    </source>
</reference>
<accession>A0A5A7SEN8</accession>
<dbReference type="InterPro" id="IPR037171">
    <property type="entry name" value="NagB/RpiA_transferase-like"/>
</dbReference>
<dbReference type="Pfam" id="PF01812">
    <property type="entry name" value="5-FTHF_cyc-lig"/>
    <property type="match status" value="1"/>
</dbReference>
<evidence type="ECO:0000256" key="3">
    <source>
        <dbReference type="ARBA" id="ARBA00022840"/>
    </source>
</evidence>
<comment type="caution">
    <text evidence="6">The sequence shown here is derived from an EMBL/GenBank/DDBJ whole genome shotgun (WGS) entry which is preliminary data.</text>
</comment>
<evidence type="ECO:0000313" key="7">
    <source>
        <dbReference type="Proteomes" id="UP000322244"/>
    </source>
</evidence>
<feature type="binding site" evidence="4">
    <location>
        <position position="50"/>
    </location>
    <ligand>
        <name>substrate</name>
    </ligand>
</feature>
<protein>
    <recommendedName>
        <fullName evidence="5">5-formyltetrahydrofolate cyclo-ligase</fullName>
        <ecNumber evidence="5">6.3.3.2</ecNumber>
    </recommendedName>
</protein>
<dbReference type="RefSeq" id="WP_149429474.1">
    <property type="nucleotide sequence ID" value="NZ_VLNY01000002.1"/>
</dbReference>
<dbReference type="Gene3D" id="3.40.50.10420">
    <property type="entry name" value="NagB/RpiA/CoA transferase-like"/>
    <property type="match status" value="1"/>
</dbReference>
<gene>
    <name evidence="6" type="ORF">FOY51_04065</name>
</gene>
<keyword evidence="6" id="KW-0436">Ligase</keyword>
<feature type="binding site" evidence="4">
    <location>
        <begin position="133"/>
        <end position="141"/>
    </location>
    <ligand>
        <name>ATP</name>
        <dbReference type="ChEBI" id="CHEBI:30616"/>
    </ligand>
</feature>
<keyword evidence="3 4" id="KW-0067">ATP-binding</keyword>
<evidence type="ECO:0000256" key="4">
    <source>
        <dbReference type="PIRSR" id="PIRSR006806-1"/>
    </source>
</evidence>
<evidence type="ECO:0000256" key="5">
    <source>
        <dbReference type="RuleBase" id="RU361279"/>
    </source>
</evidence>
<dbReference type="GO" id="GO:0005524">
    <property type="term" value="F:ATP binding"/>
    <property type="evidence" value="ECO:0007669"/>
    <property type="project" value="UniProtKB-KW"/>
</dbReference>
<feature type="binding site" evidence="4">
    <location>
        <position position="55"/>
    </location>
    <ligand>
        <name>substrate</name>
    </ligand>
</feature>
<dbReference type="GO" id="GO:0046872">
    <property type="term" value="F:metal ion binding"/>
    <property type="evidence" value="ECO:0007669"/>
    <property type="project" value="UniProtKB-KW"/>
</dbReference>
<dbReference type="GO" id="GO:0009396">
    <property type="term" value="P:folic acid-containing compound biosynthetic process"/>
    <property type="evidence" value="ECO:0007669"/>
    <property type="project" value="TreeGrafter"/>
</dbReference>
<comment type="cofactor">
    <cofactor evidence="5">
        <name>Mg(2+)</name>
        <dbReference type="ChEBI" id="CHEBI:18420"/>
    </cofactor>
</comment>
<keyword evidence="5" id="KW-0479">Metal-binding</keyword>
<comment type="catalytic activity">
    <reaction evidence="5">
        <text>(6S)-5-formyl-5,6,7,8-tetrahydrofolate + ATP = (6R)-5,10-methenyltetrahydrofolate + ADP + phosphate</text>
        <dbReference type="Rhea" id="RHEA:10488"/>
        <dbReference type="ChEBI" id="CHEBI:30616"/>
        <dbReference type="ChEBI" id="CHEBI:43474"/>
        <dbReference type="ChEBI" id="CHEBI:57455"/>
        <dbReference type="ChEBI" id="CHEBI:57457"/>
        <dbReference type="ChEBI" id="CHEBI:456216"/>
        <dbReference type="EC" id="6.3.3.2"/>
    </reaction>
</comment>
<comment type="similarity">
    <text evidence="1 5">Belongs to the 5-formyltetrahydrofolate cyclo-ligase family.</text>
</comment>
<feature type="binding site" evidence="4">
    <location>
        <begin position="6"/>
        <end position="10"/>
    </location>
    <ligand>
        <name>ATP</name>
        <dbReference type="ChEBI" id="CHEBI:30616"/>
    </ligand>
</feature>
<dbReference type="PANTHER" id="PTHR23407">
    <property type="entry name" value="ATPASE INHIBITOR/5-FORMYLTETRAHYDROFOLATE CYCLO-LIGASE"/>
    <property type="match status" value="1"/>
</dbReference>
<keyword evidence="7" id="KW-1185">Reference proteome</keyword>
<dbReference type="NCBIfam" id="TIGR02727">
    <property type="entry name" value="MTHFS_bact"/>
    <property type="match status" value="1"/>
</dbReference>
<dbReference type="OrthoDB" id="3242798at2"/>
<dbReference type="AlphaFoldDB" id="A0A5A7SEN8"/>
<dbReference type="GO" id="GO:0035999">
    <property type="term" value="P:tetrahydrofolate interconversion"/>
    <property type="evidence" value="ECO:0007669"/>
    <property type="project" value="TreeGrafter"/>
</dbReference>
<dbReference type="InterPro" id="IPR024185">
    <property type="entry name" value="FTHF_cligase-like_sf"/>
</dbReference>
<evidence type="ECO:0000256" key="2">
    <source>
        <dbReference type="ARBA" id="ARBA00022741"/>
    </source>
</evidence>